<dbReference type="AlphaFoldDB" id="A0A0A9W0G2"/>
<sequence>MKNVGVVSSRLSRMEMGDGQATGADGDKASPDLQQIYKDEVDRLPNRCHVTNWDLFVLFMSIISHVVDVALDLNLAYRYYKNEDTYDYFILTILFIYFPAFVNTFISLRMYVLSDEMASSTHMVVKKWTVRIFILIFQLAPVMRYCDSLDYALKSRRAEQRMDRVEQIRYYELMLKEDSDVALLRVFECFLEAAPQQILQLSIVLMTNGGGLTPQGKTANTFTWLHQGGSIASSLLSMAWSMASYHRSVRFSQRDKANMPLLGTAAQFMWHFNVTVSRILSISAITSLYWAASVSCISIHWVVMTVWLALFEETQFVANSSWRAKVSEIMFCGILGLVYIFTYLTPSGGATRHRYLVYYPICFFENALAIIIWSIFSKQDVKDSWYFVPLIISGIVPFIVGIGFMAIYYKLLHPQTSSRRVHSADRERNDVMTSTVSINI</sequence>
<evidence type="ECO:0000256" key="2">
    <source>
        <dbReference type="ARBA" id="ARBA00008789"/>
    </source>
</evidence>
<evidence type="ECO:0000256" key="5">
    <source>
        <dbReference type="ARBA" id="ARBA00022989"/>
    </source>
</evidence>
<dbReference type="Pfam" id="PF09815">
    <property type="entry name" value="XK-related"/>
    <property type="match status" value="1"/>
</dbReference>
<keyword evidence="3" id="KW-1003">Cell membrane</keyword>
<dbReference type="InterPro" id="IPR050895">
    <property type="entry name" value="XK-related_scramblase"/>
</dbReference>
<protein>
    <recommendedName>
        <fullName evidence="7">XK-related protein</fullName>
    </recommendedName>
</protein>
<dbReference type="EMBL" id="GBHO01045244">
    <property type="protein sequence ID" value="JAF98359.1"/>
    <property type="molecule type" value="Transcribed_RNA"/>
</dbReference>
<evidence type="ECO:0000256" key="1">
    <source>
        <dbReference type="ARBA" id="ARBA00004651"/>
    </source>
</evidence>
<feature type="transmembrane region" description="Helical" evidence="7">
    <location>
        <begin position="55"/>
        <end position="76"/>
    </location>
</feature>
<feature type="transmembrane region" description="Helical" evidence="7">
    <location>
        <begin position="322"/>
        <end position="344"/>
    </location>
</feature>
<accession>A0A0A9W0G2</accession>
<evidence type="ECO:0000256" key="7">
    <source>
        <dbReference type="RuleBase" id="RU910716"/>
    </source>
</evidence>
<dbReference type="InterPro" id="IPR018629">
    <property type="entry name" value="XK-rel"/>
</dbReference>
<evidence type="ECO:0000313" key="9">
    <source>
        <dbReference type="EMBL" id="JAF98359.1"/>
    </source>
</evidence>
<reference evidence="10" key="3">
    <citation type="submission" date="2014-09" db="EMBL/GenBank/DDBJ databases">
        <authorList>
            <person name="Magalhaes I.L.F."/>
            <person name="Oliveira U."/>
            <person name="Santos F.R."/>
            <person name="Vidigal T.H.D.A."/>
            <person name="Brescovit A.D."/>
            <person name="Santos A.J."/>
        </authorList>
    </citation>
    <scope>NUCLEOTIDE SEQUENCE</scope>
</reference>
<feature type="transmembrane region" description="Helical" evidence="7">
    <location>
        <begin position="128"/>
        <end position="146"/>
    </location>
</feature>
<reference evidence="9" key="2">
    <citation type="submission" date="2014-07" db="EMBL/GenBank/DDBJ databases">
        <authorList>
            <person name="Hull J."/>
        </authorList>
    </citation>
    <scope>NUCLEOTIDE SEQUENCE</scope>
</reference>
<dbReference type="PANTHER" id="PTHR16024:SF6">
    <property type="entry name" value="XK-RELATED PROTEIN"/>
    <property type="match status" value="1"/>
</dbReference>
<feature type="transmembrane region" description="Helical" evidence="7">
    <location>
        <begin position="388"/>
        <end position="409"/>
    </location>
</feature>
<evidence type="ECO:0000256" key="3">
    <source>
        <dbReference type="ARBA" id="ARBA00022475"/>
    </source>
</evidence>
<keyword evidence="4 7" id="KW-0812">Transmembrane</keyword>
<keyword evidence="5 7" id="KW-1133">Transmembrane helix</keyword>
<dbReference type="GO" id="GO:0043652">
    <property type="term" value="P:engulfment of apoptotic cell"/>
    <property type="evidence" value="ECO:0007669"/>
    <property type="project" value="TreeGrafter"/>
</dbReference>
<feature type="transmembrane region" description="Helical" evidence="7">
    <location>
        <begin position="356"/>
        <end position="376"/>
    </location>
</feature>
<organism evidence="9">
    <name type="scientific">Lygus hesperus</name>
    <name type="common">Western plant bug</name>
    <dbReference type="NCBI Taxonomy" id="30085"/>
    <lineage>
        <taxon>Eukaryota</taxon>
        <taxon>Metazoa</taxon>
        <taxon>Ecdysozoa</taxon>
        <taxon>Arthropoda</taxon>
        <taxon>Hexapoda</taxon>
        <taxon>Insecta</taxon>
        <taxon>Pterygota</taxon>
        <taxon>Neoptera</taxon>
        <taxon>Paraneoptera</taxon>
        <taxon>Hemiptera</taxon>
        <taxon>Heteroptera</taxon>
        <taxon>Panheteroptera</taxon>
        <taxon>Cimicomorpha</taxon>
        <taxon>Miridae</taxon>
        <taxon>Mirini</taxon>
        <taxon>Lygus</taxon>
    </lineage>
</organism>
<dbReference type="GO" id="GO:1902742">
    <property type="term" value="P:apoptotic process involved in development"/>
    <property type="evidence" value="ECO:0007669"/>
    <property type="project" value="TreeGrafter"/>
</dbReference>
<evidence type="ECO:0000256" key="6">
    <source>
        <dbReference type="ARBA" id="ARBA00023136"/>
    </source>
</evidence>
<dbReference type="EMBL" id="GBHO01045245">
    <property type="protein sequence ID" value="JAF98358.1"/>
    <property type="molecule type" value="Transcribed_RNA"/>
</dbReference>
<comment type="similarity">
    <text evidence="2 7">Belongs to the XK family.</text>
</comment>
<dbReference type="GO" id="GO:0070782">
    <property type="term" value="P:phosphatidylserine exposure on apoptotic cell surface"/>
    <property type="evidence" value="ECO:0007669"/>
    <property type="project" value="TreeGrafter"/>
</dbReference>
<evidence type="ECO:0000313" key="8">
    <source>
        <dbReference type="EMBL" id="JAF98358.1"/>
    </source>
</evidence>
<gene>
    <name evidence="9" type="primary">XKR6_1</name>
    <name evidence="8" type="synonym">XKR6_0</name>
    <name evidence="9" type="ORF">CM83_50905</name>
    <name evidence="8" type="ORF">CM83_50906</name>
</gene>
<dbReference type="EMBL" id="GBRD01012614">
    <property type="protein sequence ID" value="JAG53210.1"/>
    <property type="molecule type" value="Transcribed_RNA"/>
</dbReference>
<dbReference type="PANTHER" id="PTHR16024">
    <property type="entry name" value="XK-RELATED PROTEIN"/>
    <property type="match status" value="1"/>
</dbReference>
<evidence type="ECO:0000256" key="4">
    <source>
        <dbReference type="ARBA" id="ARBA00022692"/>
    </source>
</evidence>
<dbReference type="GO" id="GO:0005886">
    <property type="term" value="C:plasma membrane"/>
    <property type="evidence" value="ECO:0007669"/>
    <property type="project" value="UniProtKB-SubCell"/>
</dbReference>
<feature type="transmembrane region" description="Helical" evidence="7">
    <location>
        <begin position="288"/>
        <end position="310"/>
    </location>
</feature>
<keyword evidence="6 7" id="KW-0472">Membrane</keyword>
<name>A0A0A9W0G2_LYGHE</name>
<evidence type="ECO:0000313" key="10">
    <source>
        <dbReference type="EMBL" id="JAG53210.1"/>
    </source>
</evidence>
<feature type="transmembrane region" description="Helical" evidence="7">
    <location>
        <begin position="88"/>
        <end position="108"/>
    </location>
</feature>
<proteinExistence type="inferred from homology"/>
<comment type="subcellular location">
    <subcellularLocation>
        <location evidence="1">Cell membrane</location>
        <topology evidence="1">Multi-pass membrane protein</topology>
    </subcellularLocation>
    <subcellularLocation>
        <location evidence="7">Membrane</location>
        <topology evidence="7">Multi-pass membrane protein</topology>
    </subcellularLocation>
</comment>
<reference evidence="9" key="1">
    <citation type="journal article" date="2014" name="PLoS ONE">
        <title>Transcriptome-Based Identification of ABC Transporters in the Western Tarnished Plant Bug Lygus hesperus.</title>
        <authorList>
            <person name="Hull J.J."/>
            <person name="Chaney K."/>
            <person name="Geib S.M."/>
            <person name="Fabrick J.A."/>
            <person name="Brent C.S."/>
            <person name="Walsh D."/>
            <person name="Lavine L.C."/>
        </authorList>
    </citation>
    <scope>NUCLEOTIDE SEQUENCE</scope>
</reference>